<dbReference type="CDD" id="cd06261">
    <property type="entry name" value="TM_PBP2"/>
    <property type="match status" value="1"/>
</dbReference>
<keyword evidence="6 10" id="KW-1133">Transmembrane helix</keyword>
<dbReference type="InterPro" id="IPR050045">
    <property type="entry name" value="Opp2B"/>
</dbReference>
<feature type="transmembrane region" description="Helical" evidence="10">
    <location>
        <begin position="269"/>
        <end position="288"/>
    </location>
</feature>
<evidence type="ECO:0000256" key="10">
    <source>
        <dbReference type="SAM" id="Phobius"/>
    </source>
</evidence>
<evidence type="ECO:0000256" key="1">
    <source>
        <dbReference type="ARBA" id="ARBA00004651"/>
    </source>
</evidence>
<evidence type="ECO:0000256" key="4">
    <source>
        <dbReference type="ARBA" id="ARBA00022596"/>
    </source>
</evidence>
<keyword evidence="8 10" id="KW-0472">Membrane</keyword>
<evidence type="ECO:0000256" key="8">
    <source>
        <dbReference type="ARBA" id="ARBA00023136"/>
    </source>
</evidence>
<evidence type="ECO:0000256" key="2">
    <source>
        <dbReference type="ARBA" id="ARBA00022448"/>
    </source>
</evidence>
<reference evidence="12" key="1">
    <citation type="submission" date="2015-10" db="EMBL/GenBank/DDBJ databases">
        <authorList>
            <person name="Gilbert D.G."/>
        </authorList>
    </citation>
    <scope>NUCLEOTIDE SEQUENCE</scope>
</reference>
<dbReference type="InterPro" id="IPR035906">
    <property type="entry name" value="MetI-like_sf"/>
</dbReference>
<dbReference type="PANTHER" id="PTHR43163:SF6">
    <property type="entry name" value="DIPEPTIDE TRANSPORT SYSTEM PERMEASE PROTEIN DPPB-RELATED"/>
    <property type="match status" value="1"/>
</dbReference>
<keyword evidence="7" id="KW-0406">Ion transport</keyword>
<organism evidence="12">
    <name type="scientific">hydrothermal vent metagenome</name>
    <dbReference type="NCBI Taxonomy" id="652676"/>
    <lineage>
        <taxon>unclassified sequences</taxon>
        <taxon>metagenomes</taxon>
        <taxon>ecological metagenomes</taxon>
    </lineage>
</organism>
<dbReference type="InterPro" id="IPR000515">
    <property type="entry name" value="MetI-like"/>
</dbReference>
<accession>A0A160V9T2</accession>
<protein>
    <submittedName>
        <fullName evidence="12">Dipeptide transport system permease protein DppB (TC 3.A.1.5.2)</fullName>
    </submittedName>
</protein>
<gene>
    <name evidence="12" type="ORF">MGWOODY_Clf2004</name>
</gene>
<dbReference type="Pfam" id="PF00528">
    <property type="entry name" value="BPD_transp_1"/>
    <property type="match status" value="1"/>
</dbReference>
<dbReference type="Pfam" id="PF19300">
    <property type="entry name" value="BPD_transp_1_N"/>
    <property type="match status" value="1"/>
</dbReference>
<dbReference type="EMBL" id="FAXA01000311">
    <property type="protein sequence ID" value="CUV02779.1"/>
    <property type="molecule type" value="Genomic_DNA"/>
</dbReference>
<dbReference type="GO" id="GO:0005886">
    <property type="term" value="C:plasma membrane"/>
    <property type="evidence" value="ECO:0007669"/>
    <property type="project" value="UniProtKB-SubCell"/>
</dbReference>
<dbReference type="Gene3D" id="1.10.3720.10">
    <property type="entry name" value="MetI-like"/>
    <property type="match status" value="1"/>
</dbReference>
<keyword evidence="2" id="KW-0813">Transport</keyword>
<sequence>MTLPLLLLGISIISFMLLNFAPGDAAEITLRRQNGGVTPSREAVAELRQELGLNDSLPVRYARWVSNAVRGDLGESYRSGGSIATELFRRLPATLLLAATALALAVATGIPLGVMAAVKRGTWVDTACRLLALIGAAVPSYVLAPALMLLFAVYLDWLPAIGYGSPKTLILPAVALSFGTMAQLMRLTRASLLEVSDHDYMRTARAKGLSDSVVVWQHGLKNALLPVVTVLGTSMGYLLGGAVIIETIFGWPGIGQFVVTGIFQRDYPVVQGFVLYVAILFSLVNLAVDFTYRWLDPRIHFGGTFN</sequence>
<keyword evidence="3" id="KW-1003">Cell membrane</keyword>
<evidence type="ECO:0000256" key="5">
    <source>
        <dbReference type="ARBA" id="ARBA00022692"/>
    </source>
</evidence>
<dbReference type="PANTHER" id="PTHR43163">
    <property type="entry name" value="DIPEPTIDE TRANSPORT SYSTEM PERMEASE PROTEIN DPPB-RELATED"/>
    <property type="match status" value="1"/>
</dbReference>
<evidence type="ECO:0000256" key="3">
    <source>
        <dbReference type="ARBA" id="ARBA00022475"/>
    </source>
</evidence>
<feature type="transmembrane region" description="Helical" evidence="10">
    <location>
        <begin position="95"/>
        <end position="118"/>
    </location>
</feature>
<dbReference type="NCBIfam" id="NF045470">
    <property type="entry name" value="Opp2B"/>
    <property type="match status" value="1"/>
</dbReference>
<name>A0A160V9T2_9ZZZZ</name>
<proteinExistence type="inferred from homology"/>
<feature type="transmembrane region" description="Helical" evidence="10">
    <location>
        <begin position="130"/>
        <end position="157"/>
    </location>
</feature>
<evidence type="ECO:0000256" key="6">
    <source>
        <dbReference type="ARBA" id="ARBA00022989"/>
    </source>
</evidence>
<dbReference type="InterPro" id="IPR045621">
    <property type="entry name" value="BPD_transp_1_N"/>
</dbReference>
<evidence type="ECO:0000256" key="7">
    <source>
        <dbReference type="ARBA" id="ARBA00023065"/>
    </source>
</evidence>
<keyword evidence="5 10" id="KW-0812">Transmembrane</keyword>
<dbReference type="GO" id="GO:0015099">
    <property type="term" value="F:nickel cation transmembrane transporter activity"/>
    <property type="evidence" value="ECO:0007669"/>
    <property type="project" value="InterPro"/>
</dbReference>
<keyword evidence="4" id="KW-0533">Nickel</keyword>
<evidence type="ECO:0000256" key="9">
    <source>
        <dbReference type="ARBA" id="ARBA00024202"/>
    </source>
</evidence>
<dbReference type="PROSITE" id="PS50928">
    <property type="entry name" value="ABC_TM1"/>
    <property type="match status" value="1"/>
</dbReference>
<evidence type="ECO:0000313" key="12">
    <source>
        <dbReference type="EMBL" id="CUV02779.1"/>
    </source>
</evidence>
<dbReference type="AlphaFoldDB" id="A0A160V9T2"/>
<evidence type="ECO:0000259" key="11">
    <source>
        <dbReference type="PROSITE" id="PS50928"/>
    </source>
</evidence>
<feature type="transmembrane region" description="Helical" evidence="10">
    <location>
        <begin position="223"/>
        <end position="249"/>
    </location>
</feature>
<feature type="domain" description="ABC transmembrane type-1" evidence="11">
    <location>
        <begin position="91"/>
        <end position="292"/>
    </location>
</feature>
<comment type="similarity">
    <text evidence="9">Belongs to the binding-protein-dependent transport system permease family. OppBC subfamily.</text>
</comment>
<dbReference type="SUPFAM" id="SSF161098">
    <property type="entry name" value="MetI-like"/>
    <property type="match status" value="1"/>
</dbReference>
<comment type="subcellular location">
    <subcellularLocation>
        <location evidence="1">Cell membrane</location>
        <topology evidence="1">Multi-pass membrane protein</topology>
    </subcellularLocation>
</comment>